<dbReference type="AlphaFoldDB" id="A0A367LZ44"/>
<dbReference type="EMBL" id="QORE01002059">
    <property type="protein sequence ID" value="RCI70496.1"/>
    <property type="molecule type" value="Genomic_DNA"/>
</dbReference>
<feature type="non-terminal residue" evidence="1">
    <location>
        <position position="67"/>
    </location>
</feature>
<gene>
    <name evidence="1" type="ORF">DT376_34220</name>
</gene>
<dbReference type="InterPro" id="IPR012349">
    <property type="entry name" value="Split_barrel_FMN-bd"/>
</dbReference>
<dbReference type="InterPro" id="IPR007396">
    <property type="entry name" value="TR_PAI2-type"/>
</dbReference>
<comment type="caution">
    <text evidence="1">The sequence shown here is derived from an EMBL/GenBank/DDBJ whole genome shotgun (WGS) entry which is preliminary data.</text>
</comment>
<name>A0A367LZ44_PSEAI</name>
<dbReference type="SUPFAM" id="SSF50475">
    <property type="entry name" value="FMN-binding split barrel"/>
    <property type="match status" value="1"/>
</dbReference>
<dbReference type="PANTHER" id="PTHR35802:SF1">
    <property type="entry name" value="PROTEASE SYNTHASE AND SPORULATION PROTEIN PAI 2"/>
    <property type="match status" value="1"/>
</dbReference>
<sequence>MYLPSHFEESDPQALHALIRDYPLGLLVSHGEAGLDANHLPFELSPEKGAQGTLDAHVARNNPVWSE</sequence>
<dbReference type="Pfam" id="PF04299">
    <property type="entry name" value="FMN_bind_2"/>
    <property type="match status" value="1"/>
</dbReference>
<evidence type="ECO:0000313" key="1">
    <source>
        <dbReference type="EMBL" id="RCI70496.1"/>
    </source>
</evidence>
<protein>
    <submittedName>
        <fullName evidence="1">FMN-binding negative transcriptional regulator</fullName>
    </submittedName>
</protein>
<organism evidence="1 2">
    <name type="scientific">Pseudomonas aeruginosa</name>
    <dbReference type="NCBI Taxonomy" id="287"/>
    <lineage>
        <taxon>Bacteria</taxon>
        <taxon>Pseudomonadati</taxon>
        <taxon>Pseudomonadota</taxon>
        <taxon>Gammaproteobacteria</taxon>
        <taxon>Pseudomonadales</taxon>
        <taxon>Pseudomonadaceae</taxon>
        <taxon>Pseudomonas</taxon>
    </lineage>
</organism>
<dbReference type="Proteomes" id="UP000253594">
    <property type="component" value="Unassembled WGS sequence"/>
</dbReference>
<evidence type="ECO:0000313" key="2">
    <source>
        <dbReference type="Proteomes" id="UP000253594"/>
    </source>
</evidence>
<dbReference type="PANTHER" id="PTHR35802">
    <property type="entry name" value="PROTEASE SYNTHASE AND SPORULATION PROTEIN PAI 2"/>
    <property type="match status" value="1"/>
</dbReference>
<reference evidence="1 2" key="1">
    <citation type="submission" date="2018-07" db="EMBL/GenBank/DDBJ databases">
        <title>Mechanisms of high-level aminoglycoside resistance among Gram-negative pathogens in Brazil.</title>
        <authorList>
            <person name="Ballaben A.S."/>
            <person name="Darini A.L.C."/>
            <person name="Doi Y."/>
        </authorList>
    </citation>
    <scope>NUCLEOTIDE SEQUENCE [LARGE SCALE GENOMIC DNA]</scope>
    <source>
        <strain evidence="1 2">B2-305</strain>
    </source>
</reference>
<dbReference type="Gene3D" id="2.30.110.10">
    <property type="entry name" value="Electron Transport, Fmn-binding Protein, Chain A"/>
    <property type="match status" value="1"/>
</dbReference>
<accession>A0A367LZ44</accession>
<proteinExistence type="predicted"/>